<dbReference type="Proteomes" id="UP000005709">
    <property type="component" value="Unassembled WGS sequence"/>
</dbReference>
<comment type="caution">
    <text evidence="1">The sequence shown here is derived from an EMBL/GenBank/DDBJ whole genome shotgun (WGS) entry which is preliminary data.</text>
</comment>
<proteinExistence type="predicted"/>
<sequence>MHHIHENRSFEAERGCYAVIGAFKCGSHAHLGASCKI</sequence>
<keyword evidence="2" id="KW-1185">Reference proteome</keyword>
<accession>C8PKJ8</accession>
<evidence type="ECO:0000313" key="2">
    <source>
        <dbReference type="Proteomes" id="UP000005709"/>
    </source>
</evidence>
<dbReference type="EMBL" id="ACYG01000030">
    <property type="protein sequence ID" value="EEV16607.1"/>
    <property type="molecule type" value="Genomic_DNA"/>
</dbReference>
<protein>
    <submittedName>
        <fullName evidence="1">Uncharacterized protein</fullName>
    </submittedName>
</protein>
<organism evidence="1 2">
    <name type="scientific">Campylobacter gracilis RM3268</name>
    <dbReference type="NCBI Taxonomy" id="553220"/>
    <lineage>
        <taxon>Bacteria</taxon>
        <taxon>Pseudomonadati</taxon>
        <taxon>Campylobacterota</taxon>
        <taxon>Epsilonproteobacteria</taxon>
        <taxon>Campylobacterales</taxon>
        <taxon>Campylobacteraceae</taxon>
        <taxon>Campylobacter</taxon>
    </lineage>
</organism>
<evidence type="ECO:0000313" key="1">
    <source>
        <dbReference type="EMBL" id="EEV16607.1"/>
    </source>
</evidence>
<gene>
    <name evidence="1" type="ORF">CAMGR0001_0220</name>
</gene>
<dbReference type="AlphaFoldDB" id="C8PKJ8"/>
<reference evidence="1 2" key="1">
    <citation type="submission" date="2009-07" db="EMBL/GenBank/DDBJ databases">
        <authorList>
            <person name="Madupu R."/>
            <person name="Sebastian Y."/>
            <person name="Durkin A.S."/>
            <person name="Torralba M."/>
            <person name="Methe B."/>
            <person name="Sutton G.G."/>
            <person name="Strausberg R.L."/>
            <person name="Nelson K.E."/>
        </authorList>
    </citation>
    <scope>NUCLEOTIDE SEQUENCE [LARGE SCALE GENOMIC DNA]</scope>
    <source>
        <strain evidence="1 2">RM3268</strain>
    </source>
</reference>
<name>C8PKJ8_9BACT</name>